<proteinExistence type="inferred from homology"/>
<protein>
    <recommendedName>
        <fullName evidence="3">AB hydrolase-1 domain-containing protein</fullName>
    </recommendedName>
</protein>
<reference evidence="4" key="1">
    <citation type="submission" date="2015-04" db="UniProtKB">
        <authorList>
            <consortium name="EnsemblPlants"/>
        </authorList>
    </citation>
    <scope>IDENTIFICATION</scope>
</reference>
<name>A0A0E0KZ70_ORYPU</name>
<dbReference type="InterPro" id="IPR029058">
    <property type="entry name" value="AB_hydrolase_fold"/>
</dbReference>
<dbReference type="Proteomes" id="UP000026962">
    <property type="component" value="Chromosome 5"/>
</dbReference>
<reference evidence="4" key="2">
    <citation type="submission" date="2018-05" db="EMBL/GenBank/DDBJ databases">
        <title>OpunRS2 (Oryza punctata Reference Sequence Version 2).</title>
        <authorList>
            <person name="Zhang J."/>
            <person name="Kudrna D."/>
            <person name="Lee S."/>
            <person name="Talag J."/>
            <person name="Welchert J."/>
            <person name="Wing R.A."/>
        </authorList>
    </citation>
    <scope>NUCLEOTIDE SEQUENCE [LARGE SCALE GENOMIC DNA]</scope>
</reference>
<dbReference type="STRING" id="4537.A0A0E0KZ70"/>
<dbReference type="OMA" id="AVAWDMP"/>
<dbReference type="InterPro" id="IPR000073">
    <property type="entry name" value="AB_hydrolase_1"/>
</dbReference>
<dbReference type="Gramene" id="OPUNC05G04930.1">
    <property type="protein sequence ID" value="OPUNC05G04930.1"/>
    <property type="gene ID" value="OPUNC05G04930"/>
</dbReference>
<evidence type="ECO:0000313" key="5">
    <source>
        <dbReference type="Proteomes" id="UP000026962"/>
    </source>
</evidence>
<dbReference type="AlphaFoldDB" id="A0A0E0KZ70"/>
<dbReference type="Gene3D" id="3.40.50.1820">
    <property type="entry name" value="alpha/beta hydrolase"/>
    <property type="match status" value="1"/>
</dbReference>
<dbReference type="GO" id="GO:0016787">
    <property type="term" value="F:hydrolase activity"/>
    <property type="evidence" value="ECO:0007669"/>
    <property type="project" value="UniProtKB-KW"/>
</dbReference>
<evidence type="ECO:0000256" key="1">
    <source>
        <dbReference type="ARBA" id="ARBA00008645"/>
    </source>
</evidence>
<sequence length="274" mass="29070">MNARVLDAGGDGETTVVLAHGYGGSSHIWDDVAPALAKKFRVVVFDWSFSGDVIVDDDDVVSEEMSCSYFGFADELVAMMDKLALREVVFVGHSMAGMIGCIASVARPELFGRLVLVGASPRYINDDGDGYVGGFERSEVDAMLAAIEADFAAWAPLFAEAVVGPAPGAHPSAVAKFAKQLGRMRPGAALRVMRVVLTCDVRGVLRDVAAPCTIVHCARDAVAPLAVALYMQRAMARGGAPAPAVVVMESSGHFPQLTAPMEFVRVMEDILLDH</sequence>
<accession>A0A0E0KZ70</accession>
<dbReference type="eggNOG" id="ENOG502QUXK">
    <property type="taxonomic scope" value="Eukaryota"/>
</dbReference>
<dbReference type="Pfam" id="PF12697">
    <property type="entry name" value="Abhydrolase_6"/>
    <property type="match status" value="1"/>
</dbReference>
<dbReference type="HOGENOM" id="CLU_020336_30_0_1"/>
<dbReference type="FunFam" id="3.40.50.1820:FF:000042">
    <property type="entry name" value="probable strigolactone esterase DAD2"/>
    <property type="match status" value="1"/>
</dbReference>
<keyword evidence="2" id="KW-0378">Hydrolase</keyword>
<feature type="domain" description="AB hydrolase-1" evidence="3">
    <location>
        <begin position="16"/>
        <end position="265"/>
    </location>
</feature>
<dbReference type="SUPFAM" id="SSF53474">
    <property type="entry name" value="alpha/beta-Hydrolases"/>
    <property type="match status" value="1"/>
</dbReference>
<keyword evidence="5" id="KW-1185">Reference proteome</keyword>
<dbReference type="PANTHER" id="PTHR43039">
    <property type="entry name" value="ESTERASE-RELATED"/>
    <property type="match status" value="1"/>
</dbReference>
<evidence type="ECO:0000259" key="3">
    <source>
        <dbReference type="Pfam" id="PF12697"/>
    </source>
</evidence>
<dbReference type="EnsemblPlants" id="OPUNC05G04930.1">
    <property type="protein sequence ID" value="OPUNC05G04930.1"/>
    <property type="gene ID" value="OPUNC05G04930"/>
</dbReference>
<comment type="similarity">
    <text evidence="1">Belongs to the AB hydrolase superfamily.</text>
</comment>
<evidence type="ECO:0000313" key="4">
    <source>
        <dbReference type="EnsemblPlants" id="OPUNC05G04930.1"/>
    </source>
</evidence>
<organism evidence="4">
    <name type="scientific">Oryza punctata</name>
    <name type="common">Red rice</name>
    <dbReference type="NCBI Taxonomy" id="4537"/>
    <lineage>
        <taxon>Eukaryota</taxon>
        <taxon>Viridiplantae</taxon>
        <taxon>Streptophyta</taxon>
        <taxon>Embryophyta</taxon>
        <taxon>Tracheophyta</taxon>
        <taxon>Spermatophyta</taxon>
        <taxon>Magnoliopsida</taxon>
        <taxon>Liliopsida</taxon>
        <taxon>Poales</taxon>
        <taxon>Poaceae</taxon>
        <taxon>BOP clade</taxon>
        <taxon>Oryzoideae</taxon>
        <taxon>Oryzeae</taxon>
        <taxon>Oryzinae</taxon>
        <taxon>Oryza</taxon>
    </lineage>
</organism>
<evidence type="ECO:0000256" key="2">
    <source>
        <dbReference type="ARBA" id="ARBA00022801"/>
    </source>
</evidence>